<keyword evidence="3" id="KW-1185">Reference proteome</keyword>
<dbReference type="Proteomes" id="UP000249464">
    <property type="component" value="Unassembled WGS sequence"/>
</dbReference>
<evidence type="ECO:0000313" key="3">
    <source>
        <dbReference type="Proteomes" id="UP000249464"/>
    </source>
</evidence>
<sequence length="139" mass="15878">MGVPEKRHRTSGNSSRTSTRASSSSTNILLRTHSALDGRLLVTSFRLRGDIKILEINNVYAPVDPKQRAKFFDKLLFHKTQKSHLRLLGGDLNDCPRPEVDRRNQSRRGHHWPILIGKLDSAYTDCIRYKHPSPILHST</sequence>
<feature type="region of interest" description="Disordered" evidence="1">
    <location>
        <begin position="1"/>
        <end position="26"/>
    </location>
</feature>
<accession>A0A2X0LU55</accession>
<protein>
    <submittedName>
        <fullName evidence="2">BQ5605_C013g07050 protein</fullName>
    </submittedName>
</protein>
<feature type="compositionally biased region" description="Low complexity" evidence="1">
    <location>
        <begin position="11"/>
        <end position="26"/>
    </location>
</feature>
<dbReference type="AlphaFoldDB" id="A0A2X0LU55"/>
<evidence type="ECO:0000313" key="2">
    <source>
        <dbReference type="EMBL" id="SGY14717.1"/>
    </source>
</evidence>
<name>A0A2X0LU55_9BASI</name>
<dbReference type="InterPro" id="IPR036691">
    <property type="entry name" value="Endo/exonu/phosph_ase_sf"/>
</dbReference>
<gene>
    <name evidence="2" type="primary">BQ5605_C013g07050</name>
    <name evidence="2" type="ORF">BQ5605_C013G07050</name>
</gene>
<evidence type="ECO:0000256" key="1">
    <source>
        <dbReference type="SAM" id="MobiDB-lite"/>
    </source>
</evidence>
<reference evidence="2 3" key="1">
    <citation type="submission" date="2016-11" db="EMBL/GenBank/DDBJ databases">
        <authorList>
            <person name="Jaros S."/>
            <person name="Januszkiewicz K."/>
            <person name="Wedrychowicz H."/>
        </authorList>
    </citation>
    <scope>NUCLEOTIDE SEQUENCE [LARGE SCALE GENOMIC DNA]</scope>
</reference>
<proteinExistence type="predicted"/>
<feature type="compositionally biased region" description="Basic residues" evidence="1">
    <location>
        <begin position="1"/>
        <end position="10"/>
    </location>
</feature>
<dbReference type="SUPFAM" id="SSF56219">
    <property type="entry name" value="DNase I-like"/>
    <property type="match status" value="1"/>
</dbReference>
<dbReference type="EMBL" id="FQNC01000013">
    <property type="protein sequence ID" value="SGY14717.1"/>
    <property type="molecule type" value="Genomic_DNA"/>
</dbReference>
<dbReference type="Gene3D" id="3.60.10.10">
    <property type="entry name" value="Endonuclease/exonuclease/phosphatase"/>
    <property type="match status" value="1"/>
</dbReference>
<organism evidence="2 3">
    <name type="scientific">Microbotryum silenes-dioicae</name>
    <dbReference type="NCBI Taxonomy" id="796604"/>
    <lineage>
        <taxon>Eukaryota</taxon>
        <taxon>Fungi</taxon>
        <taxon>Dikarya</taxon>
        <taxon>Basidiomycota</taxon>
        <taxon>Pucciniomycotina</taxon>
        <taxon>Microbotryomycetes</taxon>
        <taxon>Microbotryales</taxon>
        <taxon>Microbotryaceae</taxon>
        <taxon>Microbotryum</taxon>
    </lineage>
</organism>